<sequence length="82" mass="9141">MVRAVVNYIGMIADVAMVRDEIVELPERIGFDDLRNELSLGNTLRFRAILERSAITVNGERLEPGESAELKDLSAIDVISPR</sequence>
<evidence type="ECO:0000313" key="1">
    <source>
        <dbReference type="EMBL" id="EKU95069.1"/>
    </source>
</evidence>
<dbReference type="HOGENOM" id="CLU_2550727_0_0_11"/>
<gene>
    <name evidence="1" type="ORF">HMPREF9233_00830</name>
</gene>
<protein>
    <submittedName>
        <fullName evidence="1">Uncharacterized protein</fullName>
    </submittedName>
</protein>
<accession>K9ECS1</accession>
<dbReference type="Proteomes" id="UP000009888">
    <property type="component" value="Unassembled WGS sequence"/>
</dbReference>
<comment type="caution">
    <text evidence="1">The sequence shown here is derived from an EMBL/GenBank/DDBJ whole genome shotgun (WGS) entry which is preliminary data.</text>
</comment>
<name>K9ECS1_9ACTO</name>
<reference evidence="1 2" key="1">
    <citation type="submission" date="2012-09" db="EMBL/GenBank/DDBJ databases">
        <title>The Genome Sequence of Actinobaculum massiliae ACS-171-V-COL2.</title>
        <authorList>
            <consortium name="The Broad Institute Genome Sequencing Platform"/>
            <person name="Earl A."/>
            <person name="Ward D."/>
            <person name="Feldgarden M."/>
            <person name="Gevers D."/>
            <person name="Saerens B."/>
            <person name="Vaneechoutte M."/>
            <person name="Walker B."/>
            <person name="Young S.K."/>
            <person name="Zeng Q."/>
            <person name="Gargeya S."/>
            <person name="Fitzgerald M."/>
            <person name="Haas B."/>
            <person name="Abouelleil A."/>
            <person name="Alvarado L."/>
            <person name="Arachchi H.M."/>
            <person name="Berlin A."/>
            <person name="Chapman S.B."/>
            <person name="Goldberg J."/>
            <person name="Griggs A."/>
            <person name="Gujja S."/>
            <person name="Hansen M."/>
            <person name="Howarth C."/>
            <person name="Imamovic A."/>
            <person name="Larimer J."/>
            <person name="McCowen C."/>
            <person name="Montmayeur A."/>
            <person name="Murphy C."/>
            <person name="Neiman D."/>
            <person name="Pearson M."/>
            <person name="Priest M."/>
            <person name="Roberts A."/>
            <person name="Saif S."/>
            <person name="Shea T."/>
            <person name="Sisk P."/>
            <person name="Sykes S."/>
            <person name="Wortman J."/>
            <person name="Nusbaum C."/>
            <person name="Birren B."/>
        </authorList>
    </citation>
    <scope>NUCLEOTIDE SEQUENCE [LARGE SCALE GENOMIC DNA]</scope>
    <source>
        <strain evidence="2">ACS-171-V-Col2</strain>
    </source>
</reference>
<keyword evidence="2" id="KW-1185">Reference proteome</keyword>
<dbReference type="RefSeq" id="WP_007001036.1">
    <property type="nucleotide sequence ID" value="NZ_JH992955.1"/>
</dbReference>
<dbReference type="AlphaFoldDB" id="K9ECS1"/>
<dbReference type="PATRIC" id="fig|883066.3.peg.865"/>
<dbReference type="InterPro" id="IPR012675">
    <property type="entry name" value="Beta-grasp_dom_sf"/>
</dbReference>
<dbReference type="Gene3D" id="3.10.20.30">
    <property type="match status" value="1"/>
</dbReference>
<organism evidence="1 2">
    <name type="scientific">Actinobaculum massiliense ACS-171-V-Col2</name>
    <dbReference type="NCBI Taxonomy" id="883066"/>
    <lineage>
        <taxon>Bacteria</taxon>
        <taxon>Bacillati</taxon>
        <taxon>Actinomycetota</taxon>
        <taxon>Actinomycetes</taxon>
        <taxon>Actinomycetales</taxon>
        <taxon>Actinomycetaceae</taxon>
        <taxon>Actinobaculum</taxon>
    </lineage>
</organism>
<proteinExistence type="predicted"/>
<dbReference type="EMBL" id="AGWL01000005">
    <property type="protein sequence ID" value="EKU95069.1"/>
    <property type="molecule type" value="Genomic_DNA"/>
</dbReference>
<evidence type="ECO:0000313" key="2">
    <source>
        <dbReference type="Proteomes" id="UP000009888"/>
    </source>
</evidence>